<comment type="caution">
    <text evidence="1">The sequence shown here is derived from an EMBL/GenBank/DDBJ whole genome shotgun (WGS) entry which is preliminary data.</text>
</comment>
<reference evidence="1" key="1">
    <citation type="submission" date="2021-06" db="EMBL/GenBank/DDBJ databases">
        <authorList>
            <person name="Kallberg Y."/>
            <person name="Tangrot J."/>
            <person name="Rosling A."/>
        </authorList>
    </citation>
    <scope>NUCLEOTIDE SEQUENCE</scope>
    <source>
        <strain evidence="1">IL203A</strain>
    </source>
</reference>
<evidence type="ECO:0000313" key="2">
    <source>
        <dbReference type="Proteomes" id="UP000789702"/>
    </source>
</evidence>
<dbReference type="Proteomes" id="UP000789702">
    <property type="component" value="Unassembled WGS sequence"/>
</dbReference>
<gene>
    <name evidence="1" type="ORF">DHETER_LOCUS10315</name>
</gene>
<feature type="non-terminal residue" evidence="1">
    <location>
        <position position="113"/>
    </location>
</feature>
<sequence>MAKKCQDKKLRETVSPYFQNISKLPQQIETVSKYFLSKKRCINNKNVFKKVKDNKVHVNEPTVKQTSKKVKLSSSMDLDVLAERKITPFVPKYTPMPSPFNLVQESLYYDPWK</sequence>
<keyword evidence="2" id="KW-1185">Reference proteome</keyword>
<accession>A0ACA9NT30</accession>
<name>A0ACA9NT30_9GLOM</name>
<dbReference type="EMBL" id="CAJVPU010019902">
    <property type="protein sequence ID" value="CAG8674073.1"/>
    <property type="molecule type" value="Genomic_DNA"/>
</dbReference>
<protein>
    <submittedName>
        <fullName evidence="1">5738_t:CDS:1</fullName>
    </submittedName>
</protein>
<proteinExistence type="predicted"/>
<evidence type="ECO:0000313" key="1">
    <source>
        <dbReference type="EMBL" id="CAG8674073.1"/>
    </source>
</evidence>
<organism evidence="1 2">
    <name type="scientific">Dentiscutata heterogama</name>
    <dbReference type="NCBI Taxonomy" id="1316150"/>
    <lineage>
        <taxon>Eukaryota</taxon>
        <taxon>Fungi</taxon>
        <taxon>Fungi incertae sedis</taxon>
        <taxon>Mucoromycota</taxon>
        <taxon>Glomeromycotina</taxon>
        <taxon>Glomeromycetes</taxon>
        <taxon>Diversisporales</taxon>
        <taxon>Gigasporaceae</taxon>
        <taxon>Dentiscutata</taxon>
    </lineage>
</organism>